<sequence>MSVLYKVFTKIILIRISRTLDEAQPQEQAGFRQRFSCLDHIQTVSRVIEVCREYRLPLVLTFVDYEKAFDSVETNAILSALVDQGVDASYVRTLANCYDRCTTRIQLFHRPLTIPIGKGEERGIRVDGRFLSNLRFADEIVLFSSSTNEAETMLNELNEAGKRIGLRINRKKTQFMNNAYCEDGGVQLEGSQIVESPSYVYLGRSMNMENDLKEELNRRMRAAWAAFAAVREATDQLTDQDLRAHLFDSTILPALCYAAETWADTAATSRKLLTTHRALQRCLLKFNRRTQHLAGLRSSDLREMSRLRDPVEYVSKAKHRWAGHVMRRIDDRWTKRTLEWIPRDAKRPRGRPPARWGDAFAARMDQLRAQLDTAQGPHQRRQRGAVEVRDYSKKPEASLWCIAIDRSRDHVGRRRIFDLSNGKKKTPRRNSDFHRLRRNQAQLRKMTTTLYTRQGLLTRACNRLKERLRDQEELLTNAAEIHDGELEQQFLSEHSRQMRQARRTIQAEMDTVEKALEKYSGDRRLPGRTTTSEIPMVPLPPMPIPKFDGKLWEWETFWTAFNHSVHSRDIDDLYKMNYRLNALQGEARACMKQYEISRNTYATVIAHLQEKYGDRQALLDQLLRKLQAAKAVLDNQNRCSHGDNISEFSDSRRQTVPPRERYCSSCGSPDDTDLSGYSTRMCKSVHVVGKGRWTARTLPSGLKVLPSKLGYLVIGRTGAEHREEQVVVNKIKSMDGVGSGTETNNLQSTSPQSETQTATENGLGTAVNSTPFDYRSPDMESRRETITNATQTTHAATRNIESSDSSTSDDEHTDIGSPRGYRTNGKERQDGNDMVLKEFEATIQKKKYGYYVRLPWKKDSADLPDNKAMSFRRLQTIVAKLQKNPELMQQYHNTFMNQL</sequence>
<dbReference type="PROSITE" id="PS50878">
    <property type="entry name" value="RT_POL"/>
    <property type="match status" value="1"/>
</dbReference>
<accession>A0ABR1D3Y4</accession>
<feature type="region of interest" description="Disordered" evidence="2">
    <location>
        <begin position="736"/>
        <end position="829"/>
    </location>
</feature>
<dbReference type="EMBL" id="JAVFWL010000003">
    <property type="protein sequence ID" value="KAK6744955.1"/>
    <property type="molecule type" value="Genomic_DNA"/>
</dbReference>
<feature type="coiled-coil region" evidence="1">
    <location>
        <begin position="461"/>
        <end position="518"/>
    </location>
</feature>
<organism evidence="4 5">
    <name type="scientific">Necator americanus</name>
    <name type="common">Human hookworm</name>
    <dbReference type="NCBI Taxonomy" id="51031"/>
    <lineage>
        <taxon>Eukaryota</taxon>
        <taxon>Metazoa</taxon>
        <taxon>Ecdysozoa</taxon>
        <taxon>Nematoda</taxon>
        <taxon>Chromadorea</taxon>
        <taxon>Rhabditida</taxon>
        <taxon>Rhabditina</taxon>
        <taxon>Rhabditomorpha</taxon>
        <taxon>Strongyloidea</taxon>
        <taxon>Ancylostomatidae</taxon>
        <taxon>Bunostominae</taxon>
        <taxon>Necator</taxon>
    </lineage>
</organism>
<dbReference type="PANTHER" id="PTHR47027:SF20">
    <property type="entry name" value="REVERSE TRANSCRIPTASE-LIKE PROTEIN WITH RNA-DIRECTED DNA POLYMERASE DOMAIN"/>
    <property type="match status" value="1"/>
</dbReference>
<evidence type="ECO:0000256" key="2">
    <source>
        <dbReference type="SAM" id="MobiDB-lite"/>
    </source>
</evidence>
<keyword evidence="1" id="KW-0175">Coiled coil</keyword>
<protein>
    <recommendedName>
        <fullName evidence="3">Reverse transcriptase domain-containing protein</fullName>
    </recommendedName>
</protein>
<proteinExistence type="predicted"/>
<evidence type="ECO:0000313" key="5">
    <source>
        <dbReference type="Proteomes" id="UP001303046"/>
    </source>
</evidence>
<feature type="compositionally biased region" description="Polar residues" evidence="2">
    <location>
        <begin position="786"/>
        <end position="800"/>
    </location>
</feature>
<name>A0ABR1D3Y4_NECAM</name>
<evidence type="ECO:0000259" key="3">
    <source>
        <dbReference type="PROSITE" id="PS50878"/>
    </source>
</evidence>
<dbReference type="InterPro" id="IPR000477">
    <property type="entry name" value="RT_dom"/>
</dbReference>
<comment type="caution">
    <text evidence="4">The sequence shown here is derived from an EMBL/GenBank/DDBJ whole genome shotgun (WGS) entry which is preliminary data.</text>
</comment>
<feature type="compositionally biased region" description="Basic and acidic residues" evidence="2">
    <location>
        <begin position="775"/>
        <end position="785"/>
    </location>
</feature>
<gene>
    <name evidence="4" type="primary">Necator_chrIII.g12348</name>
    <name evidence="4" type="ORF">RB195_011582</name>
</gene>
<keyword evidence="5" id="KW-1185">Reference proteome</keyword>
<dbReference type="CDD" id="cd01650">
    <property type="entry name" value="RT_nLTR_like"/>
    <property type="match status" value="1"/>
</dbReference>
<feature type="domain" description="Reverse transcriptase" evidence="3">
    <location>
        <begin position="1"/>
        <end position="206"/>
    </location>
</feature>
<dbReference type="PANTHER" id="PTHR47027">
    <property type="entry name" value="REVERSE TRANSCRIPTASE DOMAIN-CONTAINING PROTEIN"/>
    <property type="match status" value="1"/>
</dbReference>
<evidence type="ECO:0000313" key="4">
    <source>
        <dbReference type="EMBL" id="KAK6744955.1"/>
    </source>
</evidence>
<dbReference type="Pfam" id="PF00078">
    <property type="entry name" value="RVT_1"/>
    <property type="match status" value="1"/>
</dbReference>
<feature type="compositionally biased region" description="Polar residues" evidence="2">
    <location>
        <begin position="740"/>
        <end position="771"/>
    </location>
</feature>
<dbReference type="InterPro" id="IPR005312">
    <property type="entry name" value="DUF1759"/>
</dbReference>
<dbReference type="Proteomes" id="UP001303046">
    <property type="component" value="Unassembled WGS sequence"/>
</dbReference>
<dbReference type="Pfam" id="PF03564">
    <property type="entry name" value="DUF1759"/>
    <property type="match status" value="1"/>
</dbReference>
<evidence type="ECO:0000256" key="1">
    <source>
        <dbReference type="SAM" id="Coils"/>
    </source>
</evidence>
<reference evidence="4 5" key="1">
    <citation type="submission" date="2023-08" db="EMBL/GenBank/DDBJ databases">
        <title>A Necator americanus chromosomal reference genome.</title>
        <authorList>
            <person name="Ilik V."/>
            <person name="Petrzelkova K.J."/>
            <person name="Pardy F."/>
            <person name="Fuh T."/>
            <person name="Niatou-Singa F.S."/>
            <person name="Gouil Q."/>
            <person name="Baker L."/>
            <person name="Ritchie M.E."/>
            <person name="Jex A.R."/>
            <person name="Gazzola D."/>
            <person name="Li H."/>
            <person name="Toshio Fujiwara R."/>
            <person name="Zhan B."/>
            <person name="Aroian R.V."/>
            <person name="Pafco B."/>
            <person name="Schwarz E.M."/>
        </authorList>
    </citation>
    <scope>NUCLEOTIDE SEQUENCE [LARGE SCALE GENOMIC DNA]</scope>
    <source>
        <strain evidence="4 5">Aroian</strain>
        <tissue evidence="4">Whole animal</tissue>
    </source>
</reference>